<gene>
    <name evidence="2" type="ORF">H261_15300</name>
</gene>
<dbReference type="PATRIC" id="fig|1244869.3.peg.3074"/>
<evidence type="ECO:0000256" key="1">
    <source>
        <dbReference type="SAM" id="MobiDB-lite"/>
    </source>
</evidence>
<dbReference type="STRING" id="1244869.H261_15300"/>
<feature type="compositionally biased region" description="Basic residues" evidence="1">
    <location>
        <begin position="87"/>
        <end position="101"/>
    </location>
</feature>
<dbReference type="eggNOG" id="ENOG503336N">
    <property type="taxonomic scope" value="Bacteria"/>
</dbReference>
<name>M3A970_9PROT</name>
<dbReference type="AlphaFoldDB" id="M3A970"/>
<evidence type="ECO:0000313" key="3">
    <source>
        <dbReference type="Proteomes" id="UP000011744"/>
    </source>
</evidence>
<feature type="region of interest" description="Disordered" evidence="1">
    <location>
        <begin position="77"/>
        <end position="114"/>
    </location>
</feature>
<organism evidence="2 3">
    <name type="scientific">Paramagnetospirillum caucaseum</name>
    <dbReference type="NCBI Taxonomy" id="1244869"/>
    <lineage>
        <taxon>Bacteria</taxon>
        <taxon>Pseudomonadati</taxon>
        <taxon>Pseudomonadota</taxon>
        <taxon>Alphaproteobacteria</taxon>
        <taxon>Rhodospirillales</taxon>
        <taxon>Magnetospirillaceae</taxon>
        <taxon>Paramagnetospirillum</taxon>
    </lineage>
</organism>
<dbReference type="OrthoDB" id="7363238at2"/>
<proteinExistence type="predicted"/>
<keyword evidence="3" id="KW-1185">Reference proteome</keyword>
<reference evidence="2 3" key="1">
    <citation type="journal article" date="2014" name="Genome Announc.">
        <title>Draft Genome Sequence of Magnetospirillum sp. Strain SO-1, a Freshwater Magnetotactic Bacterium Isolated from the Ol'khovka River, Russia.</title>
        <authorList>
            <person name="Grouzdev D.S."/>
            <person name="Dziuba M.V."/>
            <person name="Sukhacheva M.S."/>
            <person name="Mardanov A.V."/>
            <person name="Beletskiy A.V."/>
            <person name="Kuznetsov B.B."/>
            <person name="Skryabin K.G."/>
        </authorList>
    </citation>
    <scope>NUCLEOTIDE SEQUENCE [LARGE SCALE GENOMIC DNA]</scope>
    <source>
        <strain evidence="2 3">SO-1</strain>
    </source>
</reference>
<dbReference type="Proteomes" id="UP000011744">
    <property type="component" value="Unassembled WGS sequence"/>
</dbReference>
<dbReference type="RefSeq" id="WP_008619177.1">
    <property type="nucleotide sequence ID" value="NZ_AONQ01000044.1"/>
</dbReference>
<dbReference type="EMBL" id="AONQ01000044">
    <property type="protein sequence ID" value="EME69039.1"/>
    <property type="molecule type" value="Genomic_DNA"/>
</dbReference>
<protein>
    <submittedName>
        <fullName evidence="2">Uncharacterized protein</fullName>
    </submittedName>
</protein>
<evidence type="ECO:0000313" key="2">
    <source>
        <dbReference type="EMBL" id="EME69039.1"/>
    </source>
</evidence>
<comment type="caution">
    <text evidence="2">The sequence shown here is derived from an EMBL/GenBank/DDBJ whole genome shotgun (WGS) entry which is preliminary data.</text>
</comment>
<sequence>MHPLLTFASGLLAGIVGVRLINKAAPSAAARLDGIGDKARQGLCQAQGGLRDATVSGLTAIEKSSASLRAKLVSAVPGEAAPPAKAAKPRAPRKAPARKAKAAAPAPAEGGTAS</sequence>
<accession>M3A970</accession>